<gene>
    <name evidence="1" type="ORF">D7032_18815</name>
</gene>
<proteinExistence type="predicted"/>
<sequence>METDVSNSELILPSSYEEVVNELSNRSINEAMMDFFSPVTNTEESITELSTRIRNSGKLCFIVGRPGVGKSTFFQSISWRKHIKISSLEYFNAQEFVGTEKLSKLTEFLNKLSYEAISRKDKGPACIVINYLENLSGLDQEFIKGFFRDLNGILRRAPLLVLWPLTEEQDVQTMLSYSKAVSGTLFQKGFEQLDFKGPSKEYFCDIATKTIEVINGKQIADFNLNTNDLEDVLKKFNELACIDQTIRIYLDMVKEHWEQKSNYFKKIKDKIPKPNEVWFIFTYKNSEDVVKQFARQSEHPENAWMATHEKLYEYIRTNDQRKSIWDSQRLQLAINGALKTRILFISTNALIMVINSYSEHKAIKEALSEFNLNRNWGLKNKAQETLERTPLIRLLANKEHPIGKKKGNQTQEALNKADLPFKKLNNLISTRQISDCHLNKAISECINDCLSINSISEQPHPWIKSVRPDIFIETDGKQICLEFHYTDKNVPGEIADYVLRKLNIYMNQLEDYSGQKVLF</sequence>
<protein>
    <submittedName>
        <fullName evidence="1">Uncharacterized protein</fullName>
    </submittedName>
</protein>
<dbReference type="InterPro" id="IPR027417">
    <property type="entry name" value="P-loop_NTPase"/>
</dbReference>
<dbReference type="RefSeq" id="WP_345861505.1">
    <property type="nucleotide sequence ID" value="NZ_CP032664.1"/>
</dbReference>
<reference evidence="1" key="1">
    <citation type="submission" date="2018-09" db="EMBL/GenBank/DDBJ databases">
        <title>Genome sequencing and analysis.</title>
        <authorList>
            <person name="Huang Y.-T."/>
        </authorList>
    </citation>
    <scope>NUCLEOTIDE SEQUENCE</scope>
    <source>
        <strain evidence="1">HIDE</strain>
    </source>
</reference>
<evidence type="ECO:0000313" key="1">
    <source>
        <dbReference type="EMBL" id="QQO85120.1"/>
    </source>
</evidence>
<dbReference type="AlphaFoldDB" id="A0A7T8EEZ5"/>
<name>A0A7T8EEZ5_9GAMM</name>
<organism evidence="1">
    <name type="scientific">Shewanella algae</name>
    <dbReference type="NCBI Taxonomy" id="38313"/>
    <lineage>
        <taxon>Bacteria</taxon>
        <taxon>Pseudomonadati</taxon>
        <taxon>Pseudomonadota</taxon>
        <taxon>Gammaproteobacteria</taxon>
        <taxon>Alteromonadales</taxon>
        <taxon>Shewanellaceae</taxon>
        <taxon>Shewanella</taxon>
    </lineage>
</organism>
<accession>A0A7T8EEZ5</accession>
<dbReference type="SUPFAM" id="SSF52540">
    <property type="entry name" value="P-loop containing nucleoside triphosphate hydrolases"/>
    <property type="match status" value="2"/>
</dbReference>
<dbReference type="Gene3D" id="3.40.50.300">
    <property type="entry name" value="P-loop containing nucleotide triphosphate hydrolases"/>
    <property type="match status" value="1"/>
</dbReference>
<dbReference type="EMBL" id="CP032664">
    <property type="protein sequence ID" value="QQO85120.1"/>
    <property type="molecule type" value="Genomic_DNA"/>
</dbReference>